<feature type="domain" description="Cyanovirin-N" evidence="2">
    <location>
        <begin position="64"/>
        <end position="111"/>
    </location>
</feature>
<dbReference type="HOGENOM" id="CLU_2121102_0_0_1"/>
<evidence type="ECO:0000256" key="1">
    <source>
        <dbReference type="SAM" id="Phobius"/>
    </source>
</evidence>
<gene>
    <name evidence="3" type="ORF">FIBRA_04561</name>
</gene>
<dbReference type="InterPro" id="IPR011058">
    <property type="entry name" value="Cyanovirin-N"/>
</dbReference>
<dbReference type="EMBL" id="HE797081">
    <property type="protein sequence ID" value="CCM02462.1"/>
    <property type="molecule type" value="Genomic_DNA"/>
</dbReference>
<dbReference type="Gene3D" id="2.30.60.10">
    <property type="entry name" value="Cyanovirin-N"/>
    <property type="match status" value="1"/>
</dbReference>
<keyword evidence="1" id="KW-1133">Transmembrane helix</keyword>
<reference evidence="3 4" key="1">
    <citation type="journal article" date="2012" name="Appl. Environ. Microbiol.">
        <title>Short-read sequencing for genomic analysis of the brown rot fungus Fibroporia radiculosa.</title>
        <authorList>
            <person name="Tang J.D."/>
            <person name="Perkins A.D."/>
            <person name="Sonstegard T.S."/>
            <person name="Schroeder S.G."/>
            <person name="Burgess S.C."/>
            <person name="Diehl S.V."/>
        </authorList>
    </citation>
    <scope>NUCLEOTIDE SEQUENCE [LARGE SCALE GENOMIC DNA]</scope>
    <source>
        <strain evidence="3 4">TFFH 294</strain>
    </source>
</reference>
<keyword evidence="1" id="KW-0472">Membrane</keyword>
<dbReference type="InParanoid" id="J4HWL3"/>
<protein>
    <recommendedName>
        <fullName evidence="2">Cyanovirin-N domain-containing protein</fullName>
    </recommendedName>
</protein>
<accession>J4HWL3</accession>
<dbReference type="InterPro" id="IPR036673">
    <property type="entry name" value="Cyanovirin-N_sf"/>
</dbReference>
<feature type="transmembrane region" description="Helical" evidence="1">
    <location>
        <begin position="47"/>
        <end position="66"/>
    </location>
</feature>
<dbReference type="OrthoDB" id="5239998at2759"/>
<evidence type="ECO:0000313" key="4">
    <source>
        <dbReference type="Proteomes" id="UP000006352"/>
    </source>
</evidence>
<evidence type="ECO:0000313" key="3">
    <source>
        <dbReference type="EMBL" id="CCM02462.1"/>
    </source>
</evidence>
<keyword evidence="1" id="KW-0812">Transmembrane</keyword>
<dbReference type="Pfam" id="PF08881">
    <property type="entry name" value="CVNH"/>
    <property type="match status" value="1"/>
</dbReference>
<proteinExistence type="predicted"/>
<keyword evidence="4" id="KW-1185">Reference proteome</keyword>
<organism evidence="3 4">
    <name type="scientific">Fibroporia radiculosa</name>
    <dbReference type="NCBI Taxonomy" id="599839"/>
    <lineage>
        <taxon>Eukaryota</taxon>
        <taxon>Fungi</taxon>
        <taxon>Dikarya</taxon>
        <taxon>Basidiomycota</taxon>
        <taxon>Agaricomycotina</taxon>
        <taxon>Agaricomycetes</taxon>
        <taxon>Polyporales</taxon>
        <taxon>Fibroporiaceae</taxon>
        <taxon>Fibroporia</taxon>
    </lineage>
</organism>
<name>J4HWL3_9APHY</name>
<dbReference type="GeneID" id="24097373"/>
<sequence length="114" mass="12176">MGNERTKPSHSCIFILGGKEVIKDREPPEDSMPSLDQLAMRSTHLKFYVAAALVAAPVTLAQGFVYTCDGSAVRVVGTVLSTTCTNEKGKKHSTSINLNDCVANYDGNLACAVK</sequence>
<dbReference type="SUPFAM" id="SSF51322">
    <property type="entry name" value="Cyanovirin-N"/>
    <property type="match status" value="1"/>
</dbReference>
<dbReference type="Proteomes" id="UP000006352">
    <property type="component" value="Unassembled WGS sequence"/>
</dbReference>
<dbReference type="AlphaFoldDB" id="J4HWL3"/>
<evidence type="ECO:0000259" key="2">
    <source>
        <dbReference type="Pfam" id="PF08881"/>
    </source>
</evidence>
<dbReference type="RefSeq" id="XP_012181745.1">
    <property type="nucleotide sequence ID" value="XM_012326355.1"/>
</dbReference>